<proteinExistence type="inferred from homology"/>
<keyword evidence="6" id="KW-0325">Glycoprotein</keyword>
<protein>
    <submittedName>
        <fullName evidence="11">Facilitated trehalose transporter Tret1</fullName>
    </submittedName>
</protein>
<dbReference type="CDD" id="cd17358">
    <property type="entry name" value="MFS_GLUT6_8_Class3_like"/>
    <property type="match status" value="1"/>
</dbReference>
<dbReference type="InterPro" id="IPR020846">
    <property type="entry name" value="MFS_dom"/>
</dbReference>
<evidence type="ECO:0000256" key="8">
    <source>
        <dbReference type="SAM" id="MobiDB-lite"/>
    </source>
</evidence>
<feature type="transmembrane region" description="Helical" evidence="9">
    <location>
        <begin position="460"/>
        <end position="482"/>
    </location>
</feature>
<dbReference type="InterPro" id="IPR036259">
    <property type="entry name" value="MFS_trans_sf"/>
</dbReference>
<feature type="transmembrane region" description="Helical" evidence="9">
    <location>
        <begin position="423"/>
        <end position="448"/>
    </location>
</feature>
<dbReference type="PROSITE" id="PS00216">
    <property type="entry name" value="SUGAR_TRANSPORT_1"/>
    <property type="match status" value="1"/>
</dbReference>
<reference evidence="11" key="2">
    <citation type="submission" date="2014-07" db="EMBL/GenBank/DDBJ databases">
        <authorList>
            <person name="Hull J."/>
        </authorList>
    </citation>
    <scope>NUCLEOTIDE SEQUENCE</scope>
</reference>
<feature type="compositionally biased region" description="Basic residues" evidence="8">
    <location>
        <begin position="101"/>
        <end position="113"/>
    </location>
</feature>
<reference evidence="11" key="1">
    <citation type="journal article" date="2014" name="PLoS ONE">
        <title>Transcriptome-Based Identification of ABC Transporters in the Western Tarnished Plant Bug Lygus hesperus.</title>
        <authorList>
            <person name="Hull J.J."/>
            <person name="Chaney K."/>
            <person name="Geib S.M."/>
            <person name="Fabrick J.A."/>
            <person name="Brent C.S."/>
            <person name="Walsh D."/>
            <person name="Lavine L.C."/>
        </authorList>
    </citation>
    <scope>NUCLEOTIDE SEQUENCE</scope>
</reference>
<evidence type="ECO:0000256" key="4">
    <source>
        <dbReference type="ARBA" id="ARBA00022989"/>
    </source>
</evidence>
<keyword evidence="2" id="KW-1003">Cell membrane</keyword>
<keyword evidence="3 9" id="KW-0812">Transmembrane</keyword>
<feature type="non-terminal residue" evidence="11">
    <location>
        <position position="1"/>
    </location>
</feature>
<dbReference type="InterPro" id="IPR003663">
    <property type="entry name" value="Sugar/inositol_transpt"/>
</dbReference>
<feature type="transmembrane region" description="Helical" evidence="9">
    <location>
        <begin position="489"/>
        <end position="511"/>
    </location>
</feature>
<feature type="transmembrane region" description="Helical" evidence="9">
    <location>
        <begin position="185"/>
        <end position="205"/>
    </location>
</feature>
<dbReference type="PROSITE" id="PS00217">
    <property type="entry name" value="SUGAR_TRANSPORT_2"/>
    <property type="match status" value="1"/>
</dbReference>
<evidence type="ECO:0000256" key="2">
    <source>
        <dbReference type="ARBA" id="ARBA00022475"/>
    </source>
</evidence>
<dbReference type="InterPro" id="IPR005828">
    <property type="entry name" value="MFS_sugar_transport-like"/>
</dbReference>
<dbReference type="InterPro" id="IPR005829">
    <property type="entry name" value="Sugar_transporter_CS"/>
</dbReference>
<dbReference type="PRINTS" id="PR00171">
    <property type="entry name" value="SUGRTRNSPORT"/>
</dbReference>
<dbReference type="EMBL" id="GBHO01022135">
    <property type="protein sequence ID" value="JAG21469.1"/>
    <property type="molecule type" value="Transcribed_RNA"/>
</dbReference>
<gene>
    <name evidence="11" type="primary">Tret1_32</name>
    <name evidence="11" type="ORF">CM83_29787</name>
</gene>
<dbReference type="PANTHER" id="PTHR48021">
    <property type="match status" value="1"/>
</dbReference>
<evidence type="ECO:0000256" key="5">
    <source>
        <dbReference type="ARBA" id="ARBA00023136"/>
    </source>
</evidence>
<dbReference type="GO" id="GO:0005886">
    <property type="term" value="C:plasma membrane"/>
    <property type="evidence" value="ECO:0007669"/>
    <property type="project" value="UniProtKB-SubCell"/>
</dbReference>
<organism evidence="11">
    <name type="scientific">Lygus hesperus</name>
    <name type="common">Western plant bug</name>
    <dbReference type="NCBI Taxonomy" id="30085"/>
    <lineage>
        <taxon>Eukaryota</taxon>
        <taxon>Metazoa</taxon>
        <taxon>Ecdysozoa</taxon>
        <taxon>Arthropoda</taxon>
        <taxon>Hexapoda</taxon>
        <taxon>Insecta</taxon>
        <taxon>Pterygota</taxon>
        <taxon>Neoptera</taxon>
        <taxon>Paraneoptera</taxon>
        <taxon>Hemiptera</taxon>
        <taxon>Heteroptera</taxon>
        <taxon>Panheteroptera</taxon>
        <taxon>Cimicomorpha</taxon>
        <taxon>Miridae</taxon>
        <taxon>Mirini</taxon>
        <taxon>Lygus</taxon>
    </lineage>
</organism>
<feature type="transmembrane region" description="Helical" evidence="9">
    <location>
        <begin position="284"/>
        <end position="301"/>
    </location>
</feature>
<dbReference type="Pfam" id="PF00083">
    <property type="entry name" value="Sugar_tr"/>
    <property type="match status" value="1"/>
</dbReference>
<accession>A0A0A9XNB0</accession>
<keyword evidence="4 9" id="KW-1133">Transmembrane helix</keyword>
<feature type="compositionally biased region" description="Low complexity" evidence="8">
    <location>
        <begin position="82"/>
        <end position="100"/>
    </location>
</feature>
<feature type="region of interest" description="Disordered" evidence="8">
    <location>
        <begin position="28"/>
        <end position="120"/>
    </location>
</feature>
<evidence type="ECO:0000256" key="7">
    <source>
        <dbReference type="ARBA" id="ARBA00024348"/>
    </source>
</evidence>
<comment type="similarity">
    <text evidence="7">Belongs to the major facilitator superfamily. Sugar transporter (TC 2.A.1.1) family. Trehalose transporter subfamily.</text>
</comment>
<feature type="transmembrane region" description="Helical" evidence="9">
    <location>
        <begin position="340"/>
        <end position="358"/>
    </location>
</feature>
<keyword evidence="5 9" id="KW-0472">Membrane</keyword>
<feature type="region of interest" description="Disordered" evidence="8">
    <location>
        <begin position="140"/>
        <end position="175"/>
    </location>
</feature>
<evidence type="ECO:0000313" key="11">
    <source>
        <dbReference type="EMBL" id="JAG21469.1"/>
    </source>
</evidence>
<evidence type="ECO:0000259" key="10">
    <source>
        <dbReference type="PROSITE" id="PS50850"/>
    </source>
</evidence>
<evidence type="ECO:0000256" key="1">
    <source>
        <dbReference type="ARBA" id="ARBA00004651"/>
    </source>
</evidence>
<feature type="transmembrane region" description="Helical" evidence="9">
    <location>
        <begin position="523"/>
        <end position="549"/>
    </location>
</feature>
<dbReference type="Gene3D" id="1.20.1250.20">
    <property type="entry name" value="MFS general substrate transporter like domains"/>
    <property type="match status" value="1"/>
</dbReference>
<dbReference type="GO" id="GO:0051119">
    <property type="term" value="F:sugar transmembrane transporter activity"/>
    <property type="evidence" value="ECO:0007669"/>
    <property type="project" value="InterPro"/>
</dbReference>
<evidence type="ECO:0000256" key="9">
    <source>
        <dbReference type="SAM" id="Phobius"/>
    </source>
</evidence>
<dbReference type="SUPFAM" id="SSF103473">
    <property type="entry name" value="MFS general substrate transporter"/>
    <property type="match status" value="1"/>
</dbReference>
<evidence type="ECO:0000256" key="6">
    <source>
        <dbReference type="ARBA" id="ARBA00023180"/>
    </source>
</evidence>
<feature type="transmembrane region" description="Helical" evidence="9">
    <location>
        <begin position="561"/>
        <end position="581"/>
    </location>
</feature>
<dbReference type="NCBIfam" id="TIGR00879">
    <property type="entry name" value="SP"/>
    <property type="match status" value="1"/>
</dbReference>
<comment type="subcellular location">
    <subcellularLocation>
        <location evidence="1">Cell membrane</location>
        <topology evidence="1">Multi-pass membrane protein</topology>
    </subcellularLocation>
</comment>
<dbReference type="AlphaFoldDB" id="A0A0A9XNB0"/>
<feature type="transmembrane region" description="Helical" evidence="9">
    <location>
        <begin position="225"/>
        <end position="247"/>
    </location>
</feature>
<feature type="compositionally biased region" description="Polar residues" evidence="8">
    <location>
        <begin position="52"/>
        <end position="68"/>
    </location>
</feature>
<feature type="transmembrane region" description="Helical" evidence="9">
    <location>
        <begin position="254"/>
        <end position="272"/>
    </location>
</feature>
<dbReference type="InterPro" id="IPR044775">
    <property type="entry name" value="MFS_ERD6/Tret1-like"/>
</dbReference>
<dbReference type="PROSITE" id="PS50850">
    <property type="entry name" value="MFS"/>
    <property type="match status" value="1"/>
</dbReference>
<feature type="transmembrane region" description="Helical" evidence="9">
    <location>
        <begin position="593"/>
        <end position="612"/>
    </location>
</feature>
<dbReference type="InterPro" id="IPR050549">
    <property type="entry name" value="MFS_Trehalose_Transporter"/>
</dbReference>
<sequence>QKRSEVPCSAISYCSVSEVNRRRSTRIQEAESEELLPLQNGRTCPTRVPATSEPSFTTVNERGDQQPQRIVAHQRRQREPPSELASATSSSTSVSSTAPLLRHHQTQKEKRKSYFPLTKDARMSQKNKNIILIVNSGALQDEKKVPQHPSSPAQSSEDEEEATSGSDSETRPEGPLKLGFLKQGLAAFAVSLYSAAVGFTSAYTGPALVSMNQTSSTVHPTVQEASWIASLMPLSALLGGIFGGLLIEAWGRKGTIMATAFPFTVSFLMIALADNVPLIQAGRALAGFCVGVTSLGLPVYMGETLQPEVRGMFGLFPTTLGNLGILAAMVAGYYFDWRGLAYLGALIPLPSFLLMFFIPETPTWYMNKGNQKAAQRALKWLRGKDADVTTELAEISKNAQAQDEESVSMMECLRDFFKWHHMWPLSISLGLMFFQQFSGINAMIFYTVKIFKDAGSTIDSNLASVIVGLVNMAATLVATFLIDRLGRKMLLYISSLLMAITAASLGSFFYYKNVVGADVTHIGWIPLASFVVFVVGFSLGAGPIPWLMMGEILPAKIRGRAASIATGFNWTCTFIVTKTFVDLEKIIGMHGAFWIFSFICCGFLIFTIFCVMETRGKSLADIERRFRGEKVQVRNVRRMSSLAHMKVFSSNI</sequence>
<name>A0A0A9XNB0_LYGHE</name>
<dbReference type="PANTHER" id="PTHR48021:SF96">
    <property type="entry name" value="FACILITATED TREHALOSE TRANSPORTER TRET1-1-RELATED"/>
    <property type="match status" value="1"/>
</dbReference>
<evidence type="ECO:0000256" key="3">
    <source>
        <dbReference type="ARBA" id="ARBA00022692"/>
    </source>
</evidence>
<dbReference type="FunFam" id="1.20.1250.20:FF:000055">
    <property type="entry name" value="Facilitated trehalose transporter Tret1-2 homolog"/>
    <property type="match status" value="1"/>
</dbReference>
<feature type="domain" description="Major facilitator superfamily (MFS) profile" evidence="10">
    <location>
        <begin position="186"/>
        <end position="615"/>
    </location>
</feature>
<feature type="transmembrane region" description="Helical" evidence="9">
    <location>
        <begin position="313"/>
        <end position="334"/>
    </location>
</feature>